<dbReference type="PANTHER" id="PTHR47739:SF1">
    <property type="entry name" value="TRNA1(VAL) (ADENINE(37)-N6)-METHYLTRANSFERASE"/>
    <property type="match status" value="1"/>
</dbReference>
<dbReference type="InterPro" id="IPR050210">
    <property type="entry name" value="tRNA_Adenine-N(6)_MTase"/>
</dbReference>
<proteinExistence type="predicted"/>
<dbReference type="GO" id="GO:0032259">
    <property type="term" value="P:methylation"/>
    <property type="evidence" value="ECO:0007669"/>
    <property type="project" value="UniProtKB-KW"/>
</dbReference>
<feature type="domain" description="Methyltransferase small" evidence="3">
    <location>
        <begin position="38"/>
        <end position="131"/>
    </location>
</feature>
<reference evidence="4 5" key="1">
    <citation type="journal article" date="2011" name="Stand. Genomic Sci.">
        <title>Complete genome sequence of the acetate-degrading sulfate reducer Desulfobacca acetoxidans type strain (ASRB2).</title>
        <authorList>
            <person name="Goker M."/>
            <person name="Teshima H."/>
            <person name="Lapidus A."/>
            <person name="Nolan M."/>
            <person name="Lucas S."/>
            <person name="Hammon N."/>
            <person name="Deshpande S."/>
            <person name="Cheng J.F."/>
            <person name="Tapia R."/>
            <person name="Han C."/>
            <person name="Goodwin L."/>
            <person name="Pitluck S."/>
            <person name="Huntemann M."/>
            <person name="Liolios K."/>
            <person name="Ivanova N."/>
            <person name="Pagani I."/>
            <person name="Mavromatis K."/>
            <person name="Ovchinikova G."/>
            <person name="Pati A."/>
            <person name="Chen A."/>
            <person name="Palaniappan K."/>
            <person name="Land M."/>
            <person name="Hauser L."/>
            <person name="Brambilla E.M."/>
            <person name="Rohde M."/>
            <person name="Spring S."/>
            <person name="Detter J.C."/>
            <person name="Woyke T."/>
            <person name="Bristow J."/>
            <person name="Eisen J.A."/>
            <person name="Markowitz V."/>
            <person name="Hugenholtz P."/>
            <person name="Kyrpides N.C."/>
            <person name="Klenk H.P."/>
        </authorList>
    </citation>
    <scope>NUCLEOTIDE SEQUENCE [LARGE SCALE GENOMIC DNA]</scope>
    <source>
        <strain evidence="5">ATCC 700848 / DSM 11109 / ASRB2</strain>
    </source>
</reference>
<dbReference type="PANTHER" id="PTHR47739">
    <property type="entry name" value="TRNA1(VAL) (ADENINE(37)-N6)-METHYLTRANSFERASE"/>
    <property type="match status" value="1"/>
</dbReference>
<evidence type="ECO:0000313" key="4">
    <source>
        <dbReference type="EMBL" id="AEB07919.1"/>
    </source>
</evidence>
<dbReference type="GO" id="GO:0008170">
    <property type="term" value="F:N-methyltransferase activity"/>
    <property type="evidence" value="ECO:0007669"/>
    <property type="project" value="UniProtKB-ARBA"/>
</dbReference>
<evidence type="ECO:0000313" key="5">
    <source>
        <dbReference type="Proteomes" id="UP000000483"/>
    </source>
</evidence>
<dbReference type="InterPro" id="IPR002052">
    <property type="entry name" value="DNA_methylase_N6_adenine_CS"/>
</dbReference>
<dbReference type="GO" id="GO:0008757">
    <property type="term" value="F:S-adenosylmethionine-dependent methyltransferase activity"/>
    <property type="evidence" value="ECO:0007669"/>
    <property type="project" value="UniProtKB-ARBA"/>
</dbReference>
<accession>F2NGL2</accession>
<dbReference type="InterPro" id="IPR007848">
    <property type="entry name" value="Small_mtfrase_dom"/>
</dbReference>
<organism evidence="4 5">
    <name type="scientific">Desulfobacca acetoxidans (strain ATCC 700848 / DSM 11109 / ASRB2)</name>
    <dbReference type="NCBI Taxonomy" id="880072"/>
    <lineage>
        <taxon>Bacteria</taxon>
        <taxon>Pseudomonadati</taxon>
        <taxon>Thermodesulfobacteriota</taxon>
        <taxon>Desulfobaccia</taxon>
        <taxon>Desulfobaccales</taxon>
        <taxon>Desulfobaccaceae</taxon>
        <taxon>Desulfobacca</taxon>
    </lineage>
</organism>
<dbReference type="KEGG" id="dao:Desac_0020"/>
<name>F2NGL2_DESAR</name>
<evidence type="ECO:0000256" key="2">
    <source>
        <dbReference type="ARBA" id="ARBA00022691"/>
    </source>
</evidence>
<dbReference type="PROSITE" id="PS00092">
    <property type="entry name" value="N6_MTASE"/>
    <property type="match status" value="1"/>
</dbReference>
<dbReference type="CDD" id="cd02440">
    <property type="entry name" value="AdoMet_MTases"/>
    <property type="match status" value="1"/>
</dbReference>
<dbReference type="Proteomes" id="UP000000483">
    <property type="component" value="Chromosome"/>
</dbReference>
<protein>
    <submittedName>
        <fullName evidence="4">Methyltransferase type 11</fullName>
    </submittedName>
</protein>
<dbReference type="eggNOG" id="COG4123">
    <property type="taxonomic scope" value="Bacteria"/>
</dbReference>
<keyword evidence="5" id="KW-1185">Reference proteome</keyword>
<keyword evidence="4" id="KW-0808">Transferase</keyword>
<evidence type="ECO:0000259" key="3">
    <source>
        <dbReference type="Pfam" id="PF05175"/>
    </source>
</evidence>
<dbReference type="STRING" id="880072.Desac_0020"/>
<keyword evidence="2" id="KW-0949">S-adenosyl-L-methionine</keyword>
<reference evidence="5" key="2">
    <citation type="submission" date="2011-03" db="EMBL/GenBank/DDBJ databases">
        <title>The complete genome of Desulfobacca acetoxidans DSM 11109.</title>
        <authorList>
            <consortium name="US DOE Joint Genome Institute (JGI-PGF)"/>
            <person name="Lucas S."/>
            <person name="Copeland A."/>
            <person name="Lapidus A."/>
            <person name="Bruce D."/>
            <person name="Goodwin L."/>
            <person name="Pitluck S."/>
            <person name="Peters L."/>
            <person name="Kyrpides N."/>
            <person name="Mavromatis K."/>
            <person name="Ivanova N."/>
            <person name="Ovchinnikova G."/>
            <person name="Teshima H."/>
            <person name="Detter J.C."/>
            <person name="Han C."/>
            <person name="Land M."/>
            <person name="Hauser L."/>
            <person name="Markowitz V."/>
            <person name="Cheng J.-F."/>
            <person name="Hugenholtz P."/>
            <person name="Woyke T."/>
            <person name="Wu D."/>
            <person name="Spring S."/>
            <person name="Schueler E."/>
            <person name="Brambilla E."/>
            <person name="Klenk H.-P."/>
            <person name="Eisen J.A."/>
        </authorList>
    </citation>
    <scope>NUCLEOTIDE SEQUENCE [LARGE SCALE GENOMIC DNA]</scope>
    <source>
        <strain evidence="5">ATCC 700848 / DSM 11109 / ASRB2</strain>
    </source>
</reference>
<dbReference type="SUPFAM" id="SSF53335">
    <property type="entry name" value="S-adenosyl-L-methionine-dependent methyltransferases"/>
    <property type="match status" value="1"/>
</dbReference>
<dbReference type="Gene3D" id="3.40.50.150">
    <property type="entry name" value="Vaccinia Virus protein VP39"/>
    <property type="match status" value="1"/>
</dbReference>
<dbReference type="Pfam" id="PF05175">
    <property type="entry name" value="MTS"/>
    <property type="match status" value="1"/>
</dbReference>
<dbReference type="AlphaFoldDB" id="F2NGL2"/>
<sequence length="262" mass="29468">MARPDEPIQPDETLEPFGQGRLWVIQKKQGYRFSLDAVLLSGLTDLREPEKVVDLGAGCGILALLLACRFPNSSFVGVELQPSLAALAVRNVRLNGFEGRIEIVQSDMQSLLQLYPPSSFEVVVSNPPYRPLASGRLNPAAERAIARHELQGSLELTARISQHLLGYGGRLYLIYPARRLVHLCRGLRLHRLEPKKMRLIHSLPGEEASLVWIEARKGGREDLKVLPPLVIYRGPGHYSPEMEKIFAYWSRFAENCPYACKY</sequence>
<dbReference type="EMBL" id="CP002629">
    <property type="protein sequence ID" value="AEB07919.1"/>
    <property type="molecule type" value="Genomic_DNA"/>
</dbReference>
<evidence type="ECO:0000256" key="1">
    <source>
        <dbReference type="ARBA" id="ARBA00022603"/>
    </source>
</evidence>
<gene>
    <name evidence="4" type="ordered locus">Desac_0020</name>
</gene>
<dbReference type="HOGENOM" id="CLU_061983_3_1_7"/>
<keyword evidence="1 4" id="KW-0489">Methyltransferase</keyword>
<dbReference type="GO" id="GO:0003676">
    <property type="term" value="F:nucleic acid binding"/>
    <property type="evidence" value="ECO:0007669"/>
    <property type="project" value="InterPro"/>
</dbReference>
<dbReference type="InterPro" id="IPR029063">
    <property type="entry name" value="SAM-dependent_MTases_sf"/>
</dbReference>